<feature type="region of interest" description="Disordered" evidence="9">
    <location>
        <begin position="75"/>
        <end position="95"/>
    </location>
</feature>
<dbReference type="GO" id="GO:0000287">
    <property type="term" value="F:magnesium ion binding"/>
    <property type="evidence" value="ECO:0007669"/>
    <property type="project" value="UniProtKB-UniRule"/>
</dbReference>
<comment type="catalytic activity">
    <reaction evidence="8">
        <text>L-threonyl-[protein] + ATP = 3-O-(5'-adenylyl)-L-threonyl-[protein] + diphosphate</text>
        <dbReference type="Rhea" id="RHEA:54292"/>
        <dbReference type="Rhea" id="RHEA-COMP:11060"/>
        <dbReference type="Rhea" id="RHEA-COMP:13847"/>
        <dbReference type="ChEBI" id="CHEBI:30013"/>
        <dbReference type="ChEBI" id="CHEBI:30616"/>
        <dbReference type="ChEBI" id="CHEBI:33019"/>
        <dbReference type="ChEBI" id="CHEBI:138113"/>
        <dbReference type="EC" id="2.7.7.108"/>
    </reaction>
</comment>
<dbReference type="GO" id="GO:0005524">
    <property type="term" value="F:ATP binding"/>
    <property type="evidence" value="ECO:0007669"/>
    <property type="project" value="UniProtKB-UniRule"/>
</dbReference>
<keyword evidence="3 8" id="KW-0548">Nucleotidyltransferase</keyword>
<comment type="catalytic activity">
    <reaction evidence="8">
        <text>L-seryl-[protein] + ATP = 3-O-(5'-adenylyl)-L-seryl-[protein] + diphosphate</text>
        <dbReference type="Rhea" id="RHEA:58120"/>
        <dbReference type="Rhea" id="RHEA-COMP:9863"/>
        <dbReference type="Rhea" id="RHEA-COMP:15073"/>
        <dbReference type="ChEBI" id="CHEBI:29999"/>
        <dbReference type="ChEBI" id="CHEBI:30616"/>
        <dbReference type="ChEBI" id="CHEBI:33019"/>
        <dbReference type="ChEBI" id="CHEBI:142516"/>
        <dbReference type="EC" id="2.7.7.108"/>
    </reaction>
</comment>
<dbReference type="RefSeq" id="WP_168937349.1">
    <property type="nucleotide sequence ID" value="NZ_JABAGA010000001.1"/>
</dbReference>
<dbReference type="Pfam" id="PF02696">
    <property type="entry name" value="SelO"/>
    <property type="match status" value="1"/>
</dbReference>
<evidence type="ECO:0000313" key="10">
    <source>
        <dbReference type="EMBL" id="NMF08667.1"/>
    </source>
</evidence>
<comment type="catalytic activity">
    <reaction evidence="8">
        <text>L-histidyl-[protein] + UTP = N(tele)-(5'-uridylyl)-L-histidyl-[protein] + diphosphate</text>
        <dbReference type="Rhea" id="RHEA:83891"/>
        <dbReference type="Rhea" id="RHEA-COMP:9745"/>
        <dbReference type="Rhea" id="RHEA-COMP:20239"/>
        <dbReference type="ChEBI" id="CHEBI:29979"/>
        <dbReference type="ChEBI" id="CHEBI:33019"/>
        <dbReference type="ChEBI" id="CHEBI:46398"/>
        <dbReference type="ChEBI" id="CHEBI:233474"/>
    </reaction>
</comment>
<dbReference type="EC" id="2.7.7.108" evidence="8"/>
<protein>
    <recommendedName>
        <fullName evidence="8">Protein nucleotidyltransferase YdiU</fullName>
        <ecNumber evidence="8">2.7.7.-</ecNumber>
    </recommendedName>
    <alternativeName>
        <fullName evidence="8">Protein adenylyltransferase YdiU</fullName>
        <ecNumber evidence="8">2.7.7.108</ecNumber>
    </alternativeName>
    <alternativeName>
        <fullName evidence="8">Protein uridylyltransferase YdiU</fullName>
        <ecNumber evidence="8">2.7.7.-</ecNumber>
    </alternativeName>
</protein>
<organism evidence="10 11">
    <name type="scientific">Corynebacterium xerosis</name>
    <dbReference type="NCBI Taxonomy" id="1725"/>
    <lineage>
        <taxon>Bacteria</taxon>
        <taxon>Bacillati</taxon>
        <taxon>Actinomycetota</taxon>
        <taxon>Actinomycetes</taxon>
        <taxon>Mycobacteriales</taxon>
        <taxon>Corynebacteriaceae</taxon>
        <taxon>Corynebacterium</taxon>
    </lineage>
</organism>
<feature type="binding site" evidence="8">
    <location>
        <position position="153"/>
    </location>
    <ligand>
        <name>ATP</name>
        <dbReference type="ChEBI" id="CHEBI:30616"/>
    </ligand>
</feature>
<dbReference type="InterPro" id="IPR003846">
    <property type="entry name" value="SelO"/>
</dbReference>
<feature type="binding site" evidence="8">
    <location>
        <position position="118"/>
    </location>
    <ligand>
        <name>ATP</name>
        <dbReference type="ChEBI" id="CHEBI:30616"/>
    </ligand>
</feature>
<dbReference type="GO" id="GO:0070733">
    <property type="term" value="F:AMPylase activity"/>
    <property type="evidence" value="ECO:0007669"/>
    <property type="project" value="UniProtKB-EC"/>
</dbReference>
<dbReference type="AlphaFoldDB" id="A0A7X9SVK7"/>
<keyword evidence="6 8" id="KW-0067">ATP-binding</keyword>
<dbReference type="PANTHER" id="PTHR32057">
    <property type="entry name" value="PROTEIN ADENYLYLTRANSFERASE SELO, MITOCHONDRIAL"/>
    <property type="match status" value="1"/>
</dbReference>
<dbReference type="EC" id="2.7.7.-" evidence="8"/>
<keyword evidence="5 8" id="KW-0547">Nucleotide-binding</keyword>
<evidence type="ECO:0000256" key="8">
    <source>
        <dbReference type="HAMAP-Rule" id="MF_00692"/>
    </source>
</evidence>
<evidence type="ECO:0000256" key="4">
    <source>
        <dbReference type="ARBA" id="ARBA00022723"/>
    </source>
</evidence>
<feature type="binding site" evidence="8">
    <location>
        <position position="120"/>
    </location>
    <ligand>
        <name>ATP</name>
        <dbReference type="ChEBI" id="CHEBI:30616"/>
    </ligand>
</feature>
<reference evidence="10 11" key="1">
    <citation type="submission" date="2020-04" db="EMBL/GenBank/DDBJ databases">
        <authorList>
            <person name="Hitch T.C.A."/>
            <person name="Wylensek D."/>
            <person name="Clavel T."/>
        </authorList>
    </citation>
    <scope>NUCLEOTIDE SEQUENCE [LARGE SCALE GENOMIC DNA]</scope>
    <source>
        <strain evidence="10 11">BL-383-APC-2I</strain>
    </source>
</reference>
<feature type="binding site" evidence="8">
    <location>
        <position position="204"/>
    </location>
    <ligand>
        <name>ATP</name>
        <dbReference type="ChEBI" id="CHEBI:30616"/>
    </ligand>
</feature>
<gene>
    <name evidence="8" type="primary">ydiU</name>
    <name evidence="8" type="synonym">selO</name>
    <name evidence="10" type="ORF">HF852_03435</name>
</gene>
<feature type="binding site" evidence="8">
    <location>
        <position position="154"/>
    </location>
    <ligand>
        <name>ATP</name>
        <dbReference type="ChEBI" id="CHEBI:30616"/>
    </ligand>
</feature>
<comment type="catalytic activity">
    <reaction evidence="8">
        <text>L-seryl-[protein] + UTP = O-(5'-uridylyl)-L-seryl-[protein] + diphosphate</text>
        <dbReference type="Rhea" id="RHEA:64604"/>
        <dbReference type="Rhea" id="RHEA-COMP:9863"/>
        <dbReference type="Rhea" id="RHEA-COMP:16635"/>
        <dbReference type="ChEBI" id="CHEBI:29999"/>
        <dbReference type="ChEBI" id="CHEBI:33019"/>
        <dbReference type="ChEBI" id="CHEBI:46398"/>
        <dbReference type="ChEBI" id="CHEBI:156051"/>
    </reaction>
</comment>
<keyword evidence="4 8" id="KW-0479">Metal-binding</keyword>
<proteinExistence type="inferred from homology"/>
<dbReference type="PANTHER" id="PTHR32057:SF14">
    <property type="entry name" value="PROTEIN ADENYLYLTRANSFERASE SELO, MITOCHONDRIAL"/>
    <property type="match status" value="1"/>
</dbReference>
<accession>A0A7X9SVK7</accession>
<keyword evidence="8" id="KW-0464">Manganese</keyword>
<dbReference type="HAMAP" id="MF_00692">
    <property type="entry name" value="SelO"/>
    <property type="match status" value="1"/>
</dbReference>
<comment type="caution">
    <text evidence="10">The sequence shown here is derived from an EMBL/GenBank/DDBJ whole genome shotgun (WGS) entry which is preliminary data.</text>
</comment>
<comment type="catalytic activity">
    <reaction evidence="8">
        <text>L-tyrosyl-[protein] + ATP = O-(5'-adenylyl)-L-tyrosyl-[protein] + diphosphate</text>
        <dbReference type="Rhea" id="RHEA:54288"/>
        <dbReference type="Rhea" id="RHEA-COMP:10136"/>
        <dbReference type="Rhea" id="RHEA-COMP:13846"/>
        <dbReference type="ChEBI" id="CHEBI:30616"/>
        <dbReference type="ChEBI" id="CHEBI:33019"/>
        <dbReference type="ChEBI" id="CHEBI:46858"/>
        <dbReference type="ChEBI" id="CHEBI:83624"/>
        <dbReference type="EC" id="2.7.7.108"/>
    </reaction>
</comment>
<evidence type="ECO:0000256" key="3">
    <source>
        <dbReference type="ARBA" id="ARBA00022695"/>
    </source>
</evidence>
<evidence type="ECO:0000313" key="11">
    <source>
        <dbReference type="Proteomes" id="UP000589552"/>
    </source>
</evidence>
<comment type="similarity">
    <text evidence="1 8">Belongs to the SELO family.</text>
</comment>
<evidence type="ECO:0000256" key="7">
    <source>
        <dbReference type="ARBA" id="ARBA00022842"/>
    </source>
</evidence>
<feature type="binding site" evidence="8">
    <location>
        <position position="292"/>
    </location>
    <ligand>
        <name>ATP</name>
        <dbReference type="ChEBI" id="CHEBI:30616"/>
    </ligand>
</feature>
<evidence type="ECO:0000256" key="2">
    <source>
        <dbReference type="ARBA" id="ARBA00022679"/>
    </source>
</evidence>
<keyword evidence="2 8" id="KW-0808">Transferase</keyword>
<evidence type="ECO:0000256" key="6">
    <source>
        <dbReference type="ARBA" id="ARBA00022840"/>
    </source>
</evidence>
<feature type="active site" description="Proton acceptor" evidence="8">
    <location>
        <position position="282"/>
    </location>
</feature>
<dbReference type="EMBL" id="JABAGA010000001">
    <property type="protein sequence ID" value="NMF08667.1"/>
    <property type="molecule type" value="Genomic_DNA"/>
</dbReference>
<comment type="function">
    <text evidence="8">Nucleotidyltransferase involved in the post-translational modification of proteins. It can catalyze the addition of adenosine monophosphate (AMP) or uridine monophosphate (UMP) to a protein, resulting in modifications known as AMPylation and UMPylation.</text>
</comment>
<evidence type="ECO:0000256" key="5">
    <source>
        <dbReference type="ARBA" id="ARBA00022741"/>
    </source>
</evidence>
<name>A0A7X9SVK7_9CORY</name>
<feature type="binding site" evidence="8">
    <location>
        <position position="141"/>
    </location>
    <ligand>
        <name>ATP</name>
        <dbReference type="ChEBI" id="CHEBI:30616"/>
    </ligand>
</feature>
<evidence type="ECO:0000256" key="9">
    <source>
        <dbReference type="SAM" id="MobiDB-lite"/>
    </source>
</evidence>
<dbReference type="Proteomes" id="UP000589552">
    <property type="component" value="Unassembled WGS sequence"/>
</dbReference>
<keyword evidence="7 8" id="KW-0460">Magnesium</keyword>
<sequence length="551" mass="58896">MSQTNEPTTTPDQPVRLTTDFADAMPEMAIEWSAQESPTPEIVMLNDDLARELGLDPEWLRSPAGVEFLTGRAGADANSDDATNPARGATHSSASAPYRPVAQAYSGHQFGQFVPILGDGRALLLGEIADGDGNLRDIHLKGSGPTPFARRGDGLAALGPMLREYLVAEAMHALDIPTTRALAVIATGGRVQRERALLGAILVRVAASHLRVASFQFARAHGGDDVVKRLVDHAAARHYPDVLALPQAERPLALFDAVADAQASLVAAWLGAGFVHGVMNTDNITISGETIDYGPCAFLDAHDPGAVFSSIDRQGIYAYGHQPRVAEWDLARFTETLAPLYDADADRALTLAREHLAGFRELVDGRILETWKAKLGLGGGAAVADVAAVHAVVEEWLAMLGDDNPDHTLVHRALTLVAAGGRADGAGDGQTNGADDGRDSVDPEVAEAAFLAHFTDGDRAKEWLETWWELGPDADRMRRANPIYIPRNHLVEEALAAAGAGDANEPRNMDPFHALLARITEPFTPSGNPADERFERPAPAEFGDYTTYCGT</sequence>
<feature type="binding site" evidence="8">
    <location>
        <position position="211"/>
    </location>
    <ligand>
        <name>ATP</name>
        <dbReference type="ChEBI" id="CHEBI:30616"/>
    </ligand>
</feature>
<comment type="catalytic activity">
    <reaction evidence="8">
        <text>L-tyrosyl-[protein] + UTP = O-(5'-uridylyl)-L-tyrosyl-[protein] + diphosphate</text>
        <dbReference type="Rhea" id="RHEA:83887"/>
        <dbReference type="Rhea" id="RHEA-COMP:10136"/>
        <dbReference type="Rhea" id="RHEA-COMP:20238"/>
        <dbReference type="ChEBI" id="CHEBI:33019"/>
        <dbReference type="ChEBI" id="CHEBI:46398"/>
        <dbReference type="ChEBI" id="CHEBI:46858"/>
        <dbReference type="ChEBI" id="CHEBI:90602"/>
    </reaction>
</comment>
<feature type="binding site" evidence="8">
    <location>
        <position position="121"/>
    </location>
    <ligand>
        <name>ATP</name>
        <dbReference type="ChEBI" id="CHEBI:30616"/>
    </ligand>
</feature>
<comment type="cofactor">
    <cofactor evidence="8">
        <name>Mg(2+)</name>
        <dbReference type="ChEBI" id="CHEBI:18420"/>
    </cofactor>
    <cofactor evidence="8">
        <name>Mn(2+)</name>
        <dbReference type="ChEBI" id="CHEBI:29035"/>
    </cofactor>
</comment>
<feature type="region of interest" description="Disordered" evidence="9">
    <location>
        <begin position="421"/>
        <end position="440"/>
    </location>
</feature>
<feature type="binding site" evidence="8">
    <location>
        <position position="283"/>
    </location>
    <ligand>
        <name>Mg(2+)</name>
        <dbReference type="ChEBI" id="CHEBI:18420"/>
    </ligand>
</feature>
<evidence type="ECO:0000256" key="1">
    <source>
        <dbReference type="ARBA" id="ARBA00009747"/>
    </source>
</evidence>
<feature type="binding site" evidence="8">
    <location>
        <position position="292"/>
    </location>
    <ligand>
        <name>Mg(2+)</name>
        <dbReference type="ChEBI" id="CHEBI:18420"/>
    </ligand>
</feature>
<dbReference type="GO" id="GO:0030145">
    <property type="term" value="F:manganese ion binding"/>
    <property type="evidence" value="ECO:0007669"/>
    <property type="project" value="UniProtKB-UniRule"/>
</dbReference>